<dbReference type="PROSITE" id="PS00028">
    <property type="entry name" value="ZINC_FINGER_C2H2_1"/>
    <property type="match status" value="1"/>
</dbReference>
<organism evidence="5">
    <name type="scientific">Schistocephalus solidus</name>
    <name type="common">Tapeworm</name>
    <dbReference type="NCBI Taxonomy" id="70667"/>
    <lineage>
        <taxon>Eukaryota</taxon>
        <taxon>Metazoa</taxon>
        <taxon>Spiralia</taxon>
        <taxon>Lophotrochozoa</taxon>
        <taxon>Platyhelminthes</taxon>
        <taxon>Cestoda</taxon>
        <taxon>Eucestoda</taxon>
        <taxon>Diphyllobothriidea</taxon>
        <taxon>Diphyllobothriidae</taxon>
        <taxon>Schistocephalus</taxon>
    </lineage>
</organism>
<sequence>MNDIPPASTDCSCAHCARDFNSRIGLVGHLQIHRTKAGEAVPGAPKYSRRAASTALTAPAHLRTVWAY</sequence>
<evidence type="ECO:0000313" key="4">
    <source>
        <dbReference type="Proteomes" id="UP000275846"/>
    </source>
</evidence>
<keyword evidence="4" id="KW-1185">Reference proteome</keyword>
<keyword evidence="1" id="KW-0862">Zinc</keyword>
<evidence type="ECO:0000313" key="5">
    <source>
        <dbReference type="WBParaSite" id="SSLN_0000829001-mRNA-1"/>
    </source>
</evidence>
<reference evidence="3 4" key="2">
    <citation type="submission" date="2018-11" db="EMBL/GenBank/DDBJ databases">
        <authorList>
            <consortium name="Pathogen Informatics"/>
        </authorList>
    </citation>
    <scope>NUCLEOTIDE SEQUENCE [LARGE SCALE GENOMIC DNA]</scope>
    <source>
        <strain evidence="3 4">NST_G2</strain>
    </source>
</reference>
<keyword evidence="1" id="KW-0479">Metal-binding</keyword>
<dbReference type="Proteomes" id="UP000275846">
    <property type="component" value="Unassembled WGS sequence"/>
</dbReference>
<evidence type="ECO:0000313" key="3">
    <source>
        <dbReference type="EMBL" id="VDL94371.1"/>
    </source>
</evidence>
<dbReference type="GO" id="GO:0008270">
    <property type="term" value="F:zinc ion binding"/>
    <property type="evidence" value="ECO:0007669"/>
    <property type="project" value="UniProtKB-KW"/>
</dbReference>
<dbReference type="WBParaSite" id="SSLN_0000829001-mRNA-1">
    <property type="protein sequence ID" value="SSLN_0000829001-mRNA-1"/>
    <property type="gene ID" value="SSLN_0000829001"/>
</dbReference>
<accession>A0A183SUT8</accession>
<reference evidence="5" key="1">
    <citation type="submission" date="2016-06" db="UniProtKB">
        <authorList>
            <consortium name="WormBaseParasite"/>
        </authorList>
    </citation>
    <scope>IDENTIFICATION</scope>
</reference>
<evidence type="ECO:0000256" key="1">
    <source>
        <dbReference type="PROSITE-ProRule" id="PRU00042"/>
    </source>
</evidence>
<gene>
    <name evidence="3" type="ORF">SSLN_LOCUS7986</name>
</gene>
<protein>
    <submittedName>
        <fullName evidence="5">C2H2-type domain-containing protein</fullName>
    </submittedName>
</protein>
<dbReference type="EMBL" id="UYSU01034413">
    <property type="protein sequence ID" value="VDL94371.1"/>
    <property type="molecule type" value="Genomic_DNA"/>
</dbReference>
<name>A0A183SUT8_SCHSO</name>
<feature type="domain" description="C2H2-type" evidence="2">
    <location>
        <begin position="11"/>
        <end position="38"/>
    </location>
</feature>
<keyword evidence="1" id="KW-0863">Zinc-finger</keyword>
<dbReference type="InterPro" id="IPR013087">
    <property type="entry name" value="Znf_C2H2_type"/>
</dbReference>
<dbReference type="AlphaFoldDB" id="A0A183SUT8"/>
<dbReference type="PROSITE" id="PS50157">
    <property type="entry name" value="ZINC_FINGER_C2H2_2"/>
    <property type="match status" value="1"/>
</dbReference>
<dbReference type="OrthoDB" id="8117402at2759"/>
<evidence type="ECO:0000259" key="2">
    <source>
        <dbReference type="PROSITE" id="PS50157"/>
    </source>
</evidence>
<proteinExistence type="predicted"/>